<keyword evidence="2" id="KW-1185">Reference proteome</keyword>
<evidence type="ECO:0000313" key="1">
    <source>
        <dbReference type="EMBL" id="KAH9804176.1"/>
    </source>
</evidence>
<protein>
    <submittedName>
        <fullName evidence="1">Zinc ion binding</fullName>
    </submittedName>
</protein>
<sequence length="304" mass="34016">MNTGDSFRVWETKALRRSGEGEAKRMMLDRIAKQVQPIMRNHKWKVKLLSEMHSKNALGSNLGAGVHIKLQLRKLNRDQESLPFHEVLDTMLHELCHNDIAPHDAKFYKLWEELREECDELRSKGITGVGSFDRPGRVLGGVSPQPPLSSLPQTALAAAEKRAHSNSLLPSGPKLLGGDRFVMYDLSPVQAAAMAVEKRLQYDLWCASQDLVDMGQNIGHSKIICGPITNALDTISRKRNRASNISSESNSVDLEAGTSTSEPMLNHNARTHKSYASTNDRVWTCKFWTLENCVKLDKCSRVSK</sequence>
<comment type="caution">
    <text evidence="1">The sequence shown here is derived from an EMBL/GenBank/DDBJ whole genome shotgun (WGS) entry which is preliminary data.</text>
</comment>
<evidence type="ECO:0000313" key="2">
    <source>
        <dbReference type="Proteomes" id="UP000829398"/>
    </source>
</evidence>
<gene>
    <name evidence="1" type="ORF">KPL71_002035</name>
</gene>
<reference evidence="2" key="1">
    <citation type="journal article" date="2023" name="Hortic. Res.">
        <title>A chromosome-level phased genome enabling allele-level studies in sweet orange: a case study on citrus Huanglongbing tolerance.</title>
        <authorList>
            <person name="Wu B."/>
            <person name="Yu Q."/>
            <person name="Deng Z."/>
            <person name="Duan Y."/>
            <person name="Luo F."/>
            <person name="Gmitter F. Jr."/>
        </authorList>
    </citation>
    <scope>NUCLEOTIDE SEQUENCE [LARGE SCALE GENOMIC DNA]</scope>
    <source>
        <strain evidence="2">cv. Valencia</strain>
    </source>
</reference>
<accession>A0ACB8P243</accession>
<dbReference type="Proteomes" id="UP000829398">
    <property type="component" value="Chromosome 1"/>
</dbReference>
<proteinExistence type="predicted"/>
<name>A0ACB8P243_CITSI</name>
<dbReference type="EMBL" id="CM039170">
    <property type="protein sequence ID" value="KAH9804176.1"/>
    <property type="molecule type" value="Genomic_DNA"/>
</dbReference>
<organism evidence="1 2">
    <name type="scientific">Citrus sinensis</name>
    <name type="common">Sweet orange</name>
    <name type="synonym">Citrus aurantium var. sinensis</name>
    <dbReference type="NCBI Taxonomy" id="2711"/>
    <lineage>
        <taxon>Eukaryota</taxon>
        <taxon>Viridiplantae</taxon>
        <taxon>Streptophyta</taxon>
        <taxon>Embryophyta</taxon>
        <taxon>Tracheophyta</taxon>
        <taxon>Spermatophyta</taxon>
        <taxon>Magnoliopsida</taxon>
        <taxon>eudicotyledons</taxon>
        <taxon>Gunneridae</taxon>
        <taxon>Pentapetalae</taxon>
        <taxon>rosids</taxon>
        <taxon>malvids</taxon>
        <taxon>Sapindales</taxon>
        <taxon>Rutaceae</taxon>
        <taxon>Aurantioideae</taxon>
        <taxon>Citrus</taxon>
    </lineage>
</organism>